<dbReference type="PRINTS" id="PR00783">
    <property type="entry name" value="MINTRINSICP"/>
</dbReference>
<name>A0A6A5KSW7_9PLEO</name>
<feature type="transmembrane region" description="Helical" evidence="7">
    <location>
        <begin position="90"/>
        <end position="109"/>
    </location>
</feature>
<sequence length="300" mass="32444">MNRVPVLPQHGKNEHTLSVTNSQGHIYLLDQFREKVPLPIRNRAIAMLSEFVGTFLFILMGLGGNSAVINNFAIAQQYKGGDIRADPAKILYLGTVWGLAITVNAWTFFRISGGLFNPAVTMAMMVTRAVPPLDGFLDIFSQLAGAIMAAAIAYALFPPGSLAGTTLGPTTSVTQGLFIEMFITAQVVIAIFLLATEKNKATYIAPVGIGMAVAVSVMMASAYTGAALNPARSFAVCVIQGSFPPYHWIYWIGPGMGALLATGFYHMIRKLEYWTVNPDVDQYETKVGQNIREIASRVSS</sequence>
<evidence type="ECO:0000256" key="1">
    <source>
        <dbReference type="ARBA" id="ARBA00004141"/>
    </source>
</evidence>
<organism evidence="8 9">
    <name type="scientific">Decorospora gaudefroyi</name>
    <dbReference type="NCBI Taxonomy" id="184978"/>
    <lineage>
        <taxon>Eukaryota</taxon>
        <taxon>Fungi</taxon>
        <taxon>Dikarya</taxon>
        <taxon>Ascomycota</taxon>
        <taxon>Pezizomycotina</taxon>
        <taxon>Dothideomycetes</taxon>
        <taxon>Pleosporomycetidae</taxon>
        <taxon>Pleosporales</taxon>
        <taxon>Pleosporineae</taxon>
        <taxon>Pleosporaceae</taxon>
        <taxon>Decorospora</taxon>
    </lineage>
</organism>
<dbReference type="AlphaFoldDB" id="A0A6A5KSW7"/>
<evidence type="ECO:0000313" key="9">
    <source>
        <dbReference type="Proteomes" id="UP000800040"/>
    </source>
</evidence>
<reference evidence="8" key="1">
    <citation type="submission" date="2020-01" db="EMBL/GenBank/DDBJ databases">
        <authorList>
            <consortium name="DOE Joint Genome Institute"/>
            <person name="Haridas S."/>
            <person name="Albert R."/>
            <person name="Binder M."/>
            <person name="Bloem J."/>
            <person name="Labutti K."/>
            <person name="Salamov A."/>
            <person name="Andreopoulos B."/>
            <person name="Baker S.E."/>
            <person name="Barry K."/>
            <person name="Bills G."/>
            <person name="Bluhm B.H."/>
            <person name="Cannon C."/>
            <person name="Castanera R."/>
            <person name="Culley D.E."/>
            <person name="Daum C."/>
            <person name="Ezra D."/>
            <person name="Gonzalez J.B."/>
            <person name="Henrissat B."/>
            <person name="Kuo A."/>
            <person name="Liang C."/>
            <person name="Lipzen A."/>
            <person name="Lutzoni F."/>
            <person name="Magnuson J."/>
            <person name="Mondo S."/>
            <person name="Nolan M."/>
            <person name="Ohm R."/>
            <person name="Pangilinan J."/>
            <person name="Park H.-J."/>
            <person name="Ramirez L."/>
            <person name="Alfaro M."/>
            <person name="Sun H."/>
            <person name="Tritt A."/>
            <person name="Yoshinaga Y."/>
            <person name="Zwiers L.-H."/>
            <person name="Turgeon B.G."/>
            <person name="Goodwin S.B."/>
            <person name="Spatafora J.W."/>
            <person name="Crous P.W."/>
            <person name="Grigoriev I.V."/>
        </authorList>
    </citation>
    <scope>NUCLEOTIDE SEQUENCE</scope>
    <source>
        <strain evidence="8">P77</strain>
    </source>
</reference>
<proteinExistence type="inferred from homology"/>
<evidence type="ECO:0000313" key="8">
    <source>
        <dbReference type="EMBL" id="KAF1839342.1"/>
    </source>
</evidence>
<dbReference type="PANTHER" id="PTHR19139:SF199">
    <property type="entry name" value="MIP17260P"/>
    <property type="match status" value="1"/>
</dbReference>
<dbReference type="GO" id="GO:0005886">
    <property type="term" value="C:plasma membrane"/>
    <property type="evidence" value="ECO:0007669"/>
    <property type="project" value="TreeGrafter"/>
</dbReference>
<comment type="similarity">
    <text evidence="2 6">Belongs to the MIP/aquaporin (TC 1.A.8) family.</text>
</comment>
<dbReference type="Gene3D" id="1.20.1080.10">
    <property type="entry name" value="Glycerol uptake facilitator protein"/>
    <property type="match status" value="1"/>
</dbReference>
<feature type="transmembrane region" description="Helical" evidence="7">
    <location>
        <begin position="248"/>
        <end position="268"/>
    </location>
</feature>
<dbReference type="InterPro" id="IPR034294">
    <property type="entry name" value="Aquaporin_transptr"/>
</dbReference>
<dbReference type="Pfam" id="PF00230">
    <property type="entry name" value="MIP"/>
    <property type="match status" value="1"/>
</dbReference>
<protein>
    <submittedName>
        <fullName evidence="8">Aquaporin-like protein</fullName>
    </submittedName>
</protein>
<dbReference type="InterPro" id="IPR000425">
    <property type="entry name" value="MIP"/>
</dbReference>
<evidence type="ECO:0000256" key="6">
    <source>
        <dbReference type="RuleBase" id="RU000477"/>
    </source>
</evidence>
<keyword evidence="6" id="KW-0813">Transport</keyword>
<dbReference type="PANTHER" id="PTHR19139">
    <property type="entry name" value="AQUAPORIN TRANSPORTER"/>
    <property type="match status" value="1"/>
</dbReference>
<dbReference type="OrthoDB" id="3222at2759"/>
<evidence type="ECO:0000256" key="4">
    <source>
        <dbReference type="ARBA" id="ARBA00022989"/>
    </source>
</evidence>
<dbReference type="GO" id="GO:0015250">
    <property type="term" value="F:water channel activity"/>
    <property type="evidence" value="ECO:0007669"/>
    <property type="project" value="TreeGrafter"/>
</dbReference>
<keyword evidence="3 6" id="KW-0812">Transmembrane</keyword>
<dbReference type="Proteomes" id="UP000800040">
    <property type="component" value="Unassembled WGS sequence"/>
</dbReference>
<evidence type="ECO:0000256" key="2">
    <source>
        <dbReference type="ARBA" id="ARBA00006175"/>
    </source>
</evidence>
<feature type="transmembrane region" description="Helical" evidence="7">
    <location>
        <begin position="177"/>
        <end position="196"/>
    </location>
</feature>
<keyword evidence="4 7" id="KW-1133">Transmembrane helix</keyword>
<comment type="subcellular location">
    <subcellularLocation>
        <location evidence="1">Membrane</location>
        <topology evidence="1">Multi-pass membrane protein</topology>
    </subcellularLocation>
</comment>
<feature type="transmembrane region" description="Helical" evidence="7">
    <location>
        <begin position="203"/>
        <end position="228"/>
    </location>
</feature>
<dbReference type="InterPro" id="IPR023271">
    <property type="entry name" value="Aquaporin-like"/>
</dbReference>
<evidence type="ECO:0000256" key="7">
    <source>
        <dbReference type="SAM" id="Phobius"/>
    </source>
</evidence>
<dbReference type="SUPFAM" id="SSF81338">
    <property type="entry name" value="Aquaporin-like"/>
    <property type="match status" value="1"/>
</dbReference>
<evidence type="ECO:0000256" key="5">
    <source>
        <dbReference type="ARBA" id="ARBA00023136"/>
    </source>
</evidence>
<dbReference type="EMBL" id="ML975245">
    <property type="protein sequence ID" value="KAF1839342.1"/>
    <property type="molecule type" value="Genomic_DNA"/>
</dbReference>
<keyword evidence="5 7" id="KW-0472">Membrane</keyword>
<evidence type="ECO:0000256" key="3">
    <source>
        <dbReference type="ARBA" id="ARBA00022692"/>
    </source>
</evidence>
<keyword evidence="9" id="KW-1185">Reference proteome</keyword>
<feature type="transmembrane region" description="Helical" evidence="7">
    <location>
        <begin position="44"/>
        <end position="69"/>
    </location>
</feature>
<feature type="transmembrane region" description="Helical" evidence="7">
    <location>
        <begin position="140"/>
        <end position="157"/>
    </location>
</feature>
<gene>
    <name evidence="8" type="ORF">BDW02DRAFT_486731</name>
</gene>
<accession>A0A6A5KSW7</accession>